<gene>
    <name evidence="2" type="ORF">CEXT_233751</name>
</gene>
<accession>A0AAV4VYL3</accession>
<sequence length="83" mass="9357">MRSLHWQSQPPSSMRTPKAHSSAELFPGPASRDPRERNSTLPAFSIATNFRLVGSIDERNRYFFFQDTISFWSAAIASHCAGK</sequence>
<keyword evidence="3" id="KW-1185">Reference proteome</keyword>
<protein>
    <submittedName>
        <fullName evidence="2">Uncharacterized protein</fullName>
    </submittedName>
</protein>
<dbReference type="EMBL" id="BPLR01015246">
    <property type="protein sequence ID" value="GIY74704.1"/>
    <property type="molecule type" value="Genomic_DNA"/>
</dbReference>
<name>A0AAV4VYL3_CAEEX</name>
<dbReference type="Proteomes" id="UP001054945">
    <property type="component" value="Unassembled WGS sequence"/>
</dbReference>
<evidence type="ECO:0000313" key="2">
    <source>
        <dbReference type="EMBL" id="GIY74704.1"/>
    </source>
</evidence>
<dbReference type="AlphaFoldDB" id="A0AAV4VYL3"/>
<feature type="compositionally biased region" description="Polar residues" evidence="1">
    <location>
        <begin position="1"/>
        <end position="15"/>
    </location>
</feature>
<comment type="caution">
    <text evidence="2">The sequence shown here is derived from an EMBL/GenBank/DDBJ whole genome shotgun (WGS) entry which is preliminary data.</text>
</comment>
<proteinExistence type="predicted"/>
<reference evidence="2 3" key="1">
    <citation type="submission" date="2021-06" db="EMBL/GenBank/DDBJ databases">
        <title>Caerostris extrusa draft genome.</title>
        <authorList>
            <person name="Kono N."/>
            <person name="Arakawa K."/>
        </authorList>
    </citation>
    <scope>NUCLEOTIDE SEQUENCE [LARGE SCALE GENOMIC DNA]</scope>
</reference>
<organism evidence="2 3">
    <name type="scientific">Caerostris extrusa</name>
    <name type="common">Bark spider</name>
    <name type="synonym">Caerostris bankana</name>
    <dbReference type="NCBI Taxonomy" id="172846"/>
    <lineage>
        <taxon>Eukaryota</taxon>
        <taxon>Metazoa</taxon>
        <taxon>Ecdysozoa</taxon>
        <taxon>Arthropoda</taxon>
        <taxon>Chelicerata</taxon>
        <taxon>Arachnida</taxon>
        <taxon>Araneae</taxon>
        <taxon>Araneomorphae</taxon>
        <taxon>Entelegynae</taxon>
        <taxon>Araneoidea</taxon>
        <taxon>Araneidae</taxon>
        <taxon>Caerostris</taxon>
    </lineage>
</organism>
<evidence type="ECO:0000256" key="1">
    <source>
        <dbReference type="SAM" id="MobiDB-lite"/>
    </source>
</evidence>
<evidence type="ECO:0000313" key="3">
    <source>
        <dbReference type="Proteomes" id="UP001054945"/>
    </source>
</evidence>
<feature type="region of interest" description="Disordered" evidence="1">
    <location>
        <begin position="1"/>
        <end position="40"/>
    </location>
</feature>